<dbReference type="GO" id="GO:0004252">
    <property type="term" value="F:serine-type endopeptidase activity"/>
    <property type="evidence" value="ECO:0007669"/>
    <property type="project" value="UniProtKB-UniRule"/>
</dbReference>
<evidence type="ECO:0000256" key="7">
    <source>
        <dbReference type="ARBA" id="ARBA00022840"/>
    </source>
</evidence>
<dbReference type="PROSITE" id="PS51786">
    <property type="entry name" value="LON_PROTEOLYTIC"/>
    <property type="match status" value="1"/>
</dbReference>
<dbReference type="InterPro" id="IPR008269">
    <property type="entry name" value="Lon_proteolytic"/>
</dbReference>
<evidence type="ECO:0000256" key="4">
    <source>
        <dbReference type="ARBA" id="ARBA00022741"/>
    </source>
</evidence>
<evidence type="ECO:0000256" key="17">
    <source>
        <dbReference type="PIRSR" id="PIRSR001174-2"/>
    </source>
</evidence>
<evidence type="ECO:0000313" key="23">
    <source>
        <dbReference type="EMBL" id="ONH30414.1"/>
    </source>
</evidence>
<dbReference type="Gene3D" id="2.30.130.40">
    <property type="entry name" value="LON domain-like"/>
    <property type="match status" value="1"/>
</dbReference>
<comment type="similarity">
    <text evidence="14 15 18 19">Belongs to the peptidase S16 family.</text>
</comment>
<feature type="region of interest" description="Disordered" evidence="20">
    <location>
        <begin position="597"/>
        <end position="625"/>
    </location>
</feature>
<dbReference type="Gene3D" id="3.30.230.10">
    <property type="match status" value="1"/>
</dbReference>
<evidence type="ECO:0000256" key="18">
    <source>
        <dbReference type="PROSITE-ProRule" id="PRU01122"/>
    </source>
</evidence>
<dbReference type="Gene3D" id="1.20.58.1480">
    <property type="match status" value="1"/>
</dbReference>
<evidence type="ECO:0000256" key="6">
    <source>
        <dbReference type="ARBA" id="ARBA00022825"/>
    </source>
</evidence>
<keyword evidence="4 14" id="KW-0547">Nucleotide-binding</keyword>
<proteinExistence type="evidence at transcript level"/>
<dbReference type="InterPro" id="IPR027417">
    <property type="entry name" value="P-loop_NTPase"/>
</dbReference>
<dbReference type="SMART" id="SM00464">
    <property type="entry name" value="LON"/>
    <property type="match status" value="1"/>
</dbReference>
<evidence type="ECO:0000256" key="12">
    <source>
        <dbReference type="ARBA" id="ARBA00071934"/>
    </source>
</evidence>
<evidence type="ECO:0000259" key="22">
    <source>
        <dbReference type="PROSITE" id="PS51787"/>
    </source>
</evidence>
<dbReference type="GO" id="GO:0005737">
    <property type="term" value="C:cytoplasm"/>
    <property type="evidence" value="ECO:0007669"/>
    <property type="project" value="UniProtKB-SubCell"/>
</dbReference>
<comment type="function">
    <text evidence="10 14">ATP-dependent serine protease that mediates the selective degradation of mutant and abnormal proteins as well as certain short-lived regulatory proteins. Required for cellular homeostasis and for survival from DNA damage and developmental changes induced by stress. Degrades polypeptides processively to yield small peptide fragments that are 5 to 10 amino acids long. Binds to DNA in a double-stranded, site-specific manner.</text>
</comment>
<evidence type="ECO:0000256" key="8">
    <source>
        <dbReference type="ARBA" id="ARBA00023016"/>
    </source>
</evidence>
<dbReference type="Gene3D" id="3.40.50.300">
    <property type="entry name" value="P-loop containing nucleotide triphosphate hydrolases"/>
    <property type="match status" value="1"/>
</dbReference>
<comment type="caution">
    <text evidence="23">The sequence shown here is derived from an EMBL/GenBank/DDBJ whole genome shotgun (WGS) entry which is preliminary data.</text>
</comment>
<gene>
    <name evidence="14" type="primary">lon</name>
    <name evidence="23" type="ORF">BL253_14590</name>
</gene>
<dbReference type="InterPro" id="IPR004815">
    <property type="entry name" value="Lon_bac/euk-typ"/>
</dbReference>
<evidence type="ECO:0000256" key="2">
    <source>
        <dbReference type="ARBA" id="ARBA00022490"/>
    </source>
</evidence>
<keyword evidence="5 14" id="KW-0378">Hydrolase</keyword>
<keyword evidence="7 14" id="KW-0067">ATP-binding</keyword>
<dbReference type="GO" id="GO:0004176">
    <property type="term" value="F:ATP-dependent peptidase activity"/>
    <property type="evidence" value="ECO:0007669"/>
    <property type="project" value="UniProtKB-UniRule"/>
</dbReference>
<evidence type="ECO:0000256" key="3">
    <source>
        <dbReference type="ARBA" id="ARBA00022670"/>
    </source>
</evidence>
<dbReference type="OrthoDB" id="9803599at2"/>
<dbReference type="SUPFAM" id="SSF88697">
    <property type="entry name" value="PUA domain-like"/>
    <property type="match status" value="1"/>
</dbReference>
<feature type="domain" description="Lon N-terminal" evidence="22">
    <location>
        <begin position="7"/>
        <end position="215"/>
    </location>
</feature>
<dbReference type="InterPro" id="IPR054594">
    <property type="entry name" value="Lon_lid"/>
</dbReference>
<dbReference type="InterPro" id="IPR020568">
    <property type="entry name" value="Ribosomal_Su5_D2-typ_SF"/>
</dbReference>
<dbReference type="Pfam" id="PF00004">
    <property type="entry name" value="AAA"/>
    <property type="match status" value="1"/>
</dbReference>
<evidence type="ECO:0000256" key="16">
    <source>
        <dbReference type="PIRSR" id="PIRSR001174-1"/>
    </source>
</evidence>
<feature type="region of interest" description="Disordered" evidence="20">
    <location>
        <begin position="39"/>
        <end position="64"/>
    </location>
</feature>
<dbReference type="Pfam" id="PF02190">
    <property type="entry name" value="LON_substr_bdg"/>
    <property type="match status" value="1"/>
</dbReference>
<keyword evidence="24" id="KW-1185">Reference proteome</keyword>
<dbReference type="Pfam" id="PF22667">
    <property type="entry name" value="Lon_lid"/>
    <property type="match status" value="1"/>
</dbReference>
<keyword evidence="6 14" id="KW-0720">Serine protease</keyword>
<dbReference type="InterPro" id="IPR046336">
    <property type="entry name" value="Lon_prtase_N_sf"/>
</dbReference>
<dbReference type="EMBL" id="MOMC01000027">
    <property type="protein sequence ID" value="ONH30414.1"/>
    <property type="molecule type" value="Genomic_DNA"/>
</dbReference>
<dbReference type="GO" id="GO:0005524">
    <property type="term" value="F:ATP binding"/>
    <property type="evidence" value="ECO:0007669"/>
    <property type="project" value="UniProtKB-UniRule"/>
</dbReference>
<dbReference type="SUPFAM" id="SSF52540">
    <property type="entry name" value="P-loop containing nucleoside triphosphate hydrolases"/>
    <property type="match status" value="1"/>
</dbReference>
<organism evidence="23 24">
    <name type="scientific">Pseudofrankia asymbiotica</name>
    <dbReference type="NCBI Taxonomy" id="1834516"/>
    <lineage>
        <taxon>Bacteria</taxon>
        <taxon>Bacillati</taxon>
        <taxon>Actinomycetota</taxon>
        <taxon>Actinomycetes</taxon>
        <taxon>Frankiales</taxon>
        <taxon>Frankiaceae</taxon>
        <taxon>Pseudofrankia</taxon>
    </lineage>
</organism>
<dbReference type="Proteomes" id="UP000188929">
    <property type="component" value="Unassembled WGS sequence"/>
</dbReference>
<feature type="domain" description="Lon proteolytic" evidence="21">
    <location>
        <begin position="664"/>
        <end position="848"/>
    </location>
</feature>
<dbReference type="SMART" id="SM00382">
    <property type="entry name" value="AAA"/>
    <property type="match status" value="1"/>
</dbReference>
<comment type="subunit">
    <text evidence="14 15">Homohexamer. Organized in a ring with a central cavity.</text>
</comment>
<dbReference type="Gene3D" id="1.10.8.60">
    <property type="match status" value="1"/>
</dbReference>
<evidence type="ECO:0000256" key="20">
    <source>
        <dbReference type="SAM" id="MobiDB-lite"/>
    </source>
</evidence>
<dbReference type="InterPro" id="IPR027543">
    <property type="entry name" value="Lon_bac"/>
</dbReference>
<keyword evidence="8 14" id="KW-0346">Stress response</keyword>
<feature type="compositionally biased region" description="Low complexity" evidence="20">
    <location>
        <begin position="597"/>
        <end position="618"/>
    </location>
</feature>
<dbReference type="FunFam" id="3.40.50.300:FF:000021">
    <property type="entry name" value="Lon protease homolog"/>
    <property type="match status" value="1"/>
</dbReference>
<dbReference type="InterPro" id="IPR008268">
    <property type="entry name" value="Peptidase_S16_AS"/>
</dbReference>
<dbReference type="InterPro" id="IPR003959">
    <property type="entry name" value="ATPase_AAA_core"/>
</dbReference>
<dbReference type="GO" id="GO:0034605">
    <property type="term" value="P:cellular response to heat"/>
    <property type="evidence" value="ECO:0007669"/>
    <property type="project" value="UniProtKB-UniRule"/>
</dbReference>
<evidence type="ECO:0000256" key="5">
    <source>
        <dbReference type="ARBA" id="ARBA00022801"/>
    </source>
</evidence>
<dbReference type="STRING" id="1834516.BL253_14590"/>
<dbReference type="GO" id="GO:0016887">
    <property type="term" value="F:ATP hydrolysis activity"/>
    <property type="evidence" value="ECO:0007669"/>
    <property type="project" value="UniProtKB-UniRule"/>
</dbReference>
<keyword evidence="3 14" id="KW-0645">Protease</keyword>
<evidence type="ECO:0000256" key="10">
    <source>
        <dbReference type="ARBA" id="ARBA00053875"/>
    </source>
</evidence>
<dbReference type="InterPro" id="IPR015947">
    <property type="entry name" value="PUA-like_sf"/>
</dbReference>
<dbReference type="HAMAP" id="MF_01973">
    <property type="entry name" value="lon_bact"/>
    <property type="match status" value="1"/>
</dbReference>
<dbReference type="EC" id="3.4.21.53" evidence="11 14"/>
<dbReference type="PANTHER" id="PTHR10046">
    <property type="entry name" value="ATP DEPENDENT LON PROTEASE FAMILY MEMBER"/>
    <property type="match status" value="1"/>
</dbReference>
<evidence type="ECO:0000256" key="1">
    <source>
        <dbReference type="ARBA" id="ARBA00004496"/>
    </source>
</evidence>
<dbReference type="NCBIfam" id="TIGR00763">
    <property type="entry name" value="lon"/>
    <property type="match status" value="1"/>
</dbReference>
<evidence type="ECO:0000256" key="19">
    <source>
        <dbReference type="RuleBase" id="RU000591"/>
    </source>
</evidence>
<dbReference type="InterPro" id="IPR003111">
    <property type="entry name" value="Lon_prtase_N"/>
</dbReference>
<dbReference type="PRINTS" id="PR00830">
    <property type="entry name" value="ENDOLAPTASE"/>
</dbReference>
<feature type="compositionally biased region" description="Low complexity" evidence="20">
    <location>
        <begin position="39"/>
        <end position="63"/>
    </location>
</feature>
<evidence type="ECO:0000256" key="14">
    <source>
        <dbReference type="HAMAP-Rule" id="MF_01973"/>
    </source>
</evidence>
<dbReference type="RefSeq" id="WP_076817406.1">
    <property type="nucleotide sequence ID" value="NZ_MOMC01000027.1"/>
</dbReference>
<comment type="induction">
    <text evidence="14">By heat shock.</text>
</comment>
<dbReference type="InterPro" id="IPR003593">
    <property type="entry name" value="AAA+_ATPase"/>
</dbReference>
<dbReference type="InterPro" id="IPR014721">
    <property type="entry name" value="Ribsml_uS5_D2-typ_fold_subgr"/>
</dbReference>
<dbReference type="GO" id="GO:0006515">
    <property type="term" value="P:protein quality control for misfolded or incompletely synthesized proteins"/>
    <property type="evidence" value="ECO:0007669"/>
    <property type="project" value="UniProtKB-UniRule"/>
</dbReference>
<comment type="subcellular location">
    <subcellularLocation>
        <location evidence="1 14 15">Cytoplasm</location>
    </subcellularLocation>
</comment>
<dbReference type="PROSITE" id="PS51787">
    <property type="entry name" value="LON_N"/>
    <property type="match status" value="1"/>
</dbReference>
<dbReference type="PROSITE" id="PS01046">
    <property type="entry name" value="LON_SER"/>
    <property type="match status" value="1"/>
</dbReference>
<accession>A0A1V2IB78</accession>
<feature type="binding site" evidence="14 17">
    <location>
        <begin position="386"/>
        <end position="393"/>
    </location>
    <ligand>
        <name>ATP</name>
        <dbReference type="ChEBI" id="CHEBI:30616"/>
    </ligand>
</feature>
<evidence type="ECO:0000256" key="15">
    <source>
        <dbReference type="PIRNR" id="PIRNR001174"/>
    </source>
</evidence>
<evidence type="ECO:0000256" key="9">
    <source>
        <dbReference type="ARBA" id="ARBA00050665"/>
    </source>
</evidence>
<comment type="catalytic activity">
    <reaction evidence="9 14 15 18">
        <text>Hydrolysis of proteins in presence of ATP.</text>
        <dbReference type="EC" id="3.4.21.53"/>
    </reaction>
</comment>
<evidence type="ECO:0000256" key="13">
    <source>
        <dbReference type="ARBA" id="ARBA00082722"/>
    </source>
</evidence>
<dbReference type="Gene3D" id="1.20.5.5270">
    <property type="match status" value="1"/>
</dbReference>
<protein>
    <recommendedName>
        <fullName evidence="12 14">Lon protease</fullName>
        <ecNumber evidence="11 14">3.4.21.53</ecNumber>
    </recommendedName>
    <alternativeName>
        <fullName evidence="13 14">ATP-dependent protease La</fullName>
    </alternativeName>
</protein>
<sequence length="861" mass="90077">MTQTRVLPVLPLDDAVVLPGMVVPLALSDVETRAAVDAARASAQSRSPDSATTTGSAGSAGSADGRKAQVLLTPRLDGRYAPVAALGVIEQVGRLPGGEPAVVVRAVARARIGTGSTGPGAALWVEATVLDDVTPANGKIIDLAREYKALVTTLLQQRGAWQVVDSVTSIEDPSALADTAGYAPYLTAAQKLALLETADVAARLEKVLGWTREHLAELDVAETIRKDVQEGMDRQQREFLLRRQLEAVRKELRELSGKGGADGAGGDASDEPDDYRARVEAADLPEKVREAALKEVDKLERTSDQSPEGGWIRTWLDTVLDIPWNERTEDSYDIAGARAVLDADHAGLDDVKERIVEYLAVRRRRSDAGLGVVGGRRSGAVLALAGPPGVGKTSLGESVARAMGRKFVRVALGGVRDEAEIRGHRRTYVGALPGRIVRAIREAGTMNPVVLLDEVDKLGADYRGDPTAALLEVLDPAQNHTFRDHYLEVELDLSDVLFLATANVAEAIPGPLLDRMELVRLDGYTEDEKVVIARDHLLPRQLERAGFAPADVTIGDDALRLLAGEYTREAGVRDLERSIARVLRKIAAKAAMGAARPDVSGAGVTGSDAAGSDAAGPDVAGGGVPVAREAEPEGAVALPVTVGGGDLVGYLGRPRHTPESAERTAVAGVATGLAVTGVGGDVLFIEASLADKETGATGLTLTGQLGDVMKESAQIALSYLRSRGAELELPVGDLAERGVHVHVPAGAVPKDGPSAGVTMTTALASLLSGRPVRAEVAMTGEVSLTGRVLPIGGVKQKLLAAHRAGLTTVLLPSRNGPDLDDVPAAVRDALTVHLVSDVREVLDLALEPAAFDPARGAMIAA</sequence>
<dbReference type="AlphaFoldDB" id="A0A1V2IB78"/>
<dbReference type="GO" id="GO:0043565">
    <property type="term" value="F:sequence-specific DNA binding"/>
    <property type="evidence" value="ECO:0007669"/>
    <property type="project" value="UniProtKB-UniRule"/>
</dbReference>
<evidence type="ECO:0000313" key="24">
    <source>
        <dbReference type="Proteomes" id="UP000188929"/>
    </source>
</evidence>
<name>A0A1V2IB78_9ACTN</name>
<keyword evidence="2 14" id="KW-0963">Cytoplasm</keyword>
<feature type="active site" evidence="14 16">
    <location>
        <position position="754"/>
    </location>
</feature>
<dbReference type="InterPro" id="IPR027065">
    <property type="entry name" value="Lon_Prtase"/>
</dbReference>
<reference evidence="24" key="1">
    <citation type="submission" date="2016-10" db="EMBL/GenBank/DDBJ databases">
        <title>Frankia sp. NRRL B-16386 Genome sequencing.</title>
        <authorList>
            <person name="Ghodhbane-Gtari F."/>
            <person name="Swanson E."/>
            <person name="Gueddou A."/>
            <person name="Hezbri K."/>
            <person name="Ktari K."/>
            <person name="Nouioui I."/>
            <person name="Morris K."/>
            <person name="Simpson S."/>
            <person name="Abebe-Akele F."/>
            <person name="Thomas K."/>
            <person name="Gtari M."/>
            <person name="Tisa L.S."/>
        </authorList>
    </citation>
    <scope>NUCLEOTIDE SEQUENCE [LARGE SCALE GENOMIC DNA]</scope>
    <source>
        <strain evidence="24">NRRL B-16386</strain>
    </source>
</reference>
<evidence type="ECO:0000259" key="21">
    <source>
        <dbReference type="PROSITE" id="PS51786"/>
    </source>
</evidence>
<evidence type="ECO:0000256" key="11">
    <source>
        <dbReference type="ARBA" id="ARBA00066743"/>
    </source>
</evidence>
<dbReference type="SUPFAM" id="SSF54211">
    <property type="entry name" value="Ribosomal protein S5 domain 2-like"/>
    <property type="match status" value="1"/>
</dbReference>
<dbReference type="CDD" id="cd19500">
    <property type="entry name" value="RecA-like_Lon"/>
    <property type="match status" value="1"/>
</dbReference>
<feature type="active site" evidence="14 16">
    <location>
        <position position="797"/>
    </location>
</feature>
<dbReference type="PIRSF" id="PIRSF001174">
    <property type="entry name" value="Lon_proteas"/>
    <property type="match status" value="1"/>
</dbReference>
<dbReference type="Pfam" id="PF05362">
    <property type="entry name" value="Lon_C"/>
    <property type="match status" value="1"/>
</dbReference>